<organism evidence="1 2">
    <name type="scientific">Scytalidium lignicola</name>
    <name type="common">Hyphomycete</name>
    <dbReference type="NCBI Taxonomy" id="5539"/>
    <lineage>
        <taxon>Eukaryota</taxon>
        <taxon>Fungi</taxon>
        <taxon>Dikarya</taxon>
        <taxon>Ascomycota</taxon>
        <taxon>Pezizomycotina</taxon>
        <taxon>Leotiomycetes</taxon>
        <taxon>Leotiomycetes incertae sedis</taxon>
        <taxon>Scytalidium</taxon>
    </lineage>
</organism>
<dbReference type="Proteomes" id="UP000258309">
    <property type="component" value="Unassembled WGS sequence"/>
</dbReference>
<protein>
    <recommendedName>
        <fullName evidence="3">Aminoglycoside phosphotransferase domain-containing protein</fullName>
    </recommendedName>
</protein>
<feature type="non-terminal residue" evidence="1">
    <location>
        <position position="1"/>
    </location>
</feature>
<dbReference type="OrthoDB" id="5598852at2759"/>
<dbReference type="EMBL" id="NCSJ02000146">
    <property type="protein sequence ID" value="RFU28929.1"/>
    <property type="molecule type" value="Genomic_DNA"/>
</dbReference>
<reference evidence="1 2" key="1">
    <citation type="submission" date="2018-05" db="EMBL/GenBank/DDBJ databases">
        <title>Draft genome sequence of Scytalidium lignicola DSM 105466, a ubiquitous saprotrophic fungus.</title>
        <authorList>
            <person name="Buettner E."/>
            <person name="Gebauer A.M."/>
            <person name="Hofrichter M."/>
            <person name="Liers C."/>
            <person name="Kellner H."/>
        </authorList>
    </citation>
    <scope>NUCLEOTIDE SEQUENCE [LARGE SCALE GENOMIC DNA]</scope>
    <source>
        <strain evidence="1 2">DSM 105466</strain>
    </source>
</reference>
<dbReference type="AlphaFoldDB" id="A0A3E2H6C1"/>
<comment type="caution">
    <text evidence="1">The sequence shown here is derived from an EMBL/GenBank/DDBJ whole genome shotgun (WGS) entry which is preliminary data.</text>
</comment>
<keyword evidence="2" id="KW-1185">Reference proteome</keyword>
<name>A0A3E2H6C1_SCYLI</name>
<evidence type="ECO:0000313" key="2">
    <source>
        <dbReference type="Proteomes" id="UP000258309"/>
    </source>
</evidence>
<feature type="non-terminal residue" evidence="1">
    <location>
        <position position="295"/>
    </location>
</feature>
<sequence>MSDLFKTLNEVTQDDYDTYTWSLENSVTPVPWRGFHSYTLRSNSGLIIQFRSKESPLSSMTKFAKQVHGHLVPATTYHSLMLNSSVSVWVMEIMAGVGYAFTTCTITPAKLDITVVDFAKFYTASWKSPQSSAKDEINLYNNKLKQLTTPLPPRFTKIIENTQKNMSQTIDLVPWVLTHQDLSNATIEPFGMAPLWGGPNGWSYFEGDPSRSRALFWETLLREIECIISEECLYAINEIRTPEVLLRYGFFWENGTMNSVKDTTFLDAFLKDELTLAEKSSIDWPGIWSQAVASN</sequence>
<gene>
    <name evidence="1" type="ORF">B7463_g7424</name>
</gene>
<proteinExistence type="predicted"/>
<evidence type="ECO:0008006" key="3">
    <source>
        <dbReference type="Google" id="ProtNLM"/>
    </source>
</evidence>
<evidence type="ECO:0000313" key="1">
    <source>
        <dbReference type="EMBL" id="RFU28929.1"/>
    </source>
</evidence>
<accession>A0A3E2H6C1</accession>